<reference evidence="2 3" key="1">
    <citation type="submission" date="2018-08" db="EMBL/GenBank/DDBJ databases">
        <title>Pallidiluteibacterium maritimus gen. nov., sp. nov., isolated from coastal sediment.</title>
        <authorList>
            <person name="Zhou L.Y."/>
        </authorList>
    </citation>
    <scope>NUCLEOTIDE SEQUENCE [LARGE SCALE GENOMIC DNA]</scope>
    <source>
        <strain evidence="2 3">XSD2</strain>
    </source>
</reference>
<organism evidence="2 3">
    <name type="scientific">Maribellus luteus</name>
    <dbReference type="NCBI Taxonomy" id="2305463"/>
    <lineage>
        <taxon>Bacteria</taxon>
        <taxon>Pseudomonadati</taxon>
        <taxon>Bacteroidota</taxon>
        <taxon>Bacteroidia</taxon>
        <taxon>Marinilabiliales</taxon>
        <taxon>Prolixibacteraceae</taxon>
        <taxon>Maribellus</taxon>
    </lineage>
</organism>
<feature type="domain" description="ThuA-like" evidence="1">
    <location>
        <begin position="53"/>
        <end position="231"/>
    </location>
</feature>
<comment type="caution">
    <text evidence="2">The sequence shown here is derived from an EMBL/GenBank/DDBJ whole genome shotgun (WGS) entry which is preliminary data.</text>
</comment>
<proteinExistence type="predicted"/>
<evidence type="ECO:0000313" key="3">
    <source>
        <dbReference type="Proteomes" id="UP000265926"/>
    </source>
</evidence>
<dbReference type="InterPro" id="IPR029062">
    <property type="entry name" value="Class_I_gatase-like"/>
</dbReference>
<evidence type="ECO:0000259" key="1">
    <source>
        <dbReference type="Pfam" id="PF06283"/>
    </source>
</evidence>
<dbReference type="Gene3D" id="3.40.50.880">
    <property type="match status" value="1"/>
</dbReference>
<dbReference type="RefSeq" id="WP_119435847.1">
    <property type="nucleotide sequence ID" value="NZ_QWGR01000001.1"/>
</dbReference>
<dbReference type="InterPro" id="IPR029010">
    <property type="entry name" value="ThuA-like"/>
</dbReference>
<gene>
    <name evidence="2" type="ORF">D1614_00090</name>
</gene>
<dbReference type="AlphaFoldDB" id="A0A399T238"/>
<dbReference type="SUPFAM" id="SSF52317">
    <property type="entry name" value="Class I glutamine amidotransferase-like"/>
    <property type="match status" value="1"/>
</dbReference>
<dbReference type="Pfam" id="PF06283">
    <property type="entry name" value="ThuA"/>
    <property type="match status" value="1"/>
</dbReference>
<accession>A0A399T238</accession>
<protein>
    <submittedName>
        <fullName evidence="2">ThuA domain-containing protein</fullName>
    </submittedName>
</protein>
<name>A0A399T238_9BACT</name>
<sequence length="235" mass="27648">MRKSLLILFFASLCFSVVGQPIKVMLVTGGHSYDTLQFFQLFDAMSEVEYEHFEQPAANQKIAKDLAKDFDLIVFYDMWDKVGVGEREAYRQMGEQGKPLLFLHHSLASYQEWPEFERIIGGKYVEKGKGVDDGEQSTYEHDVWVYCKVENYTPVTRGFRELRFFDEVYGNVRIDEKVLPLLSTRHPKSMEYVAWENRYKNARVVYIQPGHDKRTYSDPDYQKLILQAIHYLARK</sequence>
<dbReference type="Proteomes" id="UP000265926">
    <property type="component" value="Unassembled WGS sequence"/>
</dbReference>
<keyword evidence="3" id="KW-1185">Reference proteome</keyword>
<dbReference type="PANTHER" id="PTHR40469:SF2">
    <property type="entry name" value="GALACTOSE-BINDING DOMAIN-LIKE SUPERFAMILY PROTEIN"/>
    <property type="match status" value="1"/>
</dbReference>
<dbReference type="PANTHER" id="PTHR40469">
    <property type="entry name" value="SECRETED GLYCOSYL HYDROLASE"/>
    <property type="match status" value="1"/>
</dbReference>
<dbReference type="OrthoDB" id="1117240at2"/>
<evidence type="ECO:0000313" key="2">
    <source>
        <dbReference type="EMBL" id="RIJ50376.1"/>
    </source>
</evidence>
<dbReference type="EMBL" id="QWGR01000001">
    <property type="protein sequence ID" value="RIJ50376.1"/>
    <property type="molecule type" value="Genomic_DNA"/>
</dbReference>